<accession>A0AAU7K458</accession>
<dbReference type="GO" id="GO:0030570">
    <property type="term" value="F:pectate lyase activity"/>
    <property type="evidence" value="ECO:0007669"/>
    <property type="project" value="UniProtKB-EC"/>
</dbReference>
<dbReference type="RefSeq" id="WP_406824520.1">
    <property type="nucleotide sequence ID" value="NZ_CP157485.1"/>
</dbReference>
<dbReference type="SUPFAM" id="SSF81853">
    <property type="entry name" value="Family 10 polysaccharide lyase"/>
    <property type="match status" value="1"/>
</dbReference>
<dbReference type="InterPro" id="IPR012669">
    <property type="entry name" value="Pectate_lyase"/>
</dbReference>
<gene>
    <name evidence="1" type="primary">pelA</name>
    <name evidence="1" type="ORF">ABEG20_17355</name>
</gene>
<organism evidence="1">
    <name type="scientific">Pedobacter sp. KACC 23697</name>
    <dbReference type="NCBI Taxonomy" id="3149230"/>
    <lineage>
        <taxon>Bacteria</taxon>
        <taxon>Pseudomonadati</taxon>
        <taxon>Bacteroidota</taxon>
        <taxon>Sphingobacteriia</taxon>
        <taxon>Sphingobacteriales</taxon>
        <taxon>Sphingobacteriaceae</taxon>
        <taxon>Pedobacter</taxon>
    </lineage>
</organism>
<dbReference type="EC" id="4.2.2.2" evidence="1"/>
<dbReference type="NCBIfam" id="TIGR02474">
    <property type="entry name" value="pec_lyase"/>
    <property type="match status" value="1"/>
</dbReference>
<dbReference type="Gene3D" id="1.50.10.20">
    <property type="match status" value="1"/>
</dbReference>
<proteinExistence type="predicted"/>
<name>A0AAU7K458_9SPHI</name>
<protein>
    <submittedName>
        <fullName evidence="1">Pectate lyase</fullName>
        <ecNumber evidence="1">4.2.2.2</ecNumber>
    </submittedName>
</protein>
<sequence>MKTYSAHLWQTITTANGKQKICKYAEHEINSMMKIKIWLTLMCSTLLLSCYAQQSVDATADKMLVYQLGNGGWPKQLEDKSVVNYDAALTPELLAKIKATKDLHATFDNKATSREVVYLVKAYKKTQNKAYLDAAEKGLDYILSAQYANGGWPQYYPDQSSYRSEITYNDDAMINVLNILQDIATQTNDFEVVNPAYIKKAEKAIAKGIDCIIKTQVKQKGVLSIWAAQYDKDSMLPAKARAFEPSSLSTSESVGIVRFLMRIKNPSPAEKNAITAAVKWFDTYKIVGYRFDRPKNPKTNVKAAALVADPTAIAWARFYDLDKNTPIFGDRDNTIKTKLEELSPERRNGYAWYGNWGQKLIEKEYPKWLSTNGK</sequence>
<dbReference type="AlphaFoldDB" id="A0AAU7K458"/>
<keyword evidence="1" id="KW-0456">Lyase</keyword>
<dbReference type="EMBL" id="CP157485">
    <property type="protein sequence ID" value="XBO47054.1"/>
    <property type="molecule type" value="Genomic_DNA"/>
</dbReference>
<reference evidence="1" key="1">
    <citation type="submission" date="2024-05" db="EMBL/GenBank/DDBJ databases">
        <authorList>
            <person name="Kim S."/>
            <person name="Heo J."/>
            <person name="Choi H."/>
            <person name="Choi Y."/>
            <person name="Kwon S.-W."/>
            <person name="Kim Y."/>
        </authorList>
    </citation>
    <scope>NUCLEOTIDE SEQUENCE</scope>
    <source>
        <strain evidence="1">KACC 23697</strain>
    </source>
</reference>
<evidence type="ECO:0000313" key="1">
    <source>
        <dbReference type="EMBL" id="XBO47054.1"/>
    </source>
</evidence>
<dbReference type="Pfam" id="PF09492">
    <property type="entry name" value="Pec_lyase"/>
    <property type="match status" value="1"/>
</dbReference>